<accession>A0A6M6DZA5</accession>
<protein>
    <submittedName>
        <fullName evidence="2">Uncharacterized protein</fullName>
    </submittedName>
</protein>
<reference evidence="2 3" key="1">
    <citation type="submission" date="2019-10" db="EMBL/GenBank/DDBJ databases">
        <title>Complete genome sequences for adaption low water activity.</title>
        <authorList>
            <person name="Zhao L."/>
            <person name="Zhong J."/>
        </authorList>
    </citation>
    <scope>NUCLEOTIDE SEQUENCE [LARGE SCALE GENOMIC DNA]</scope>
    <source>
        <strain evidence="2 3">FDU301</strain>
        <plasmid evidence="3">pfdu301a</plasmid>
    </source>
</reference>
<keyword evidence="1" id="KW-1133">Transmembrane helix</keyword>
<dbReference type="RefSeq" id="WP_171777922.1">
    <property type="nucleotide sequence ID" value="NZ_CP045273.1"/>
</dbReference>
<evidence type="ECO:0000256" key="1">
    <source>
        <dbReference type="SAM" id="Phobius"/>
    </source>
</evidence>
<sequence>MEVVIIGIFKKILMNGRGRKRIIISVITVLVIILAVIVTLVIKSINEEPQYPYVYEKDGLVLQYNIEQKRKGIEVDAVLTNKSSEPVSASLPNSGARLIDISMIKEGDAYYLYTKTLYPKGHFGNVETAATVITVRTLEPRDSVREKVLLSTLTHSSRQNYNDKGNLNGNKKSTYILNIHTPFISKDIEGTYINGKFVFNN</sequence>
<organism evidence="2 3">
    <name type="scientific">Priestia megaterium</name>
    <name type="common">Bacillus megaterium</name>
    <dbReference type="NCBI Taxonomy" id="1404"/>
    <lineage>
        <taxon>Bacteria</taxon>
        <taxon>Bacillati</taxon>
        <taxon>Bacillota</taxon>
        <taxon>Bacilli</taxon>
        <taxon>Bacillales</taxon>
        <taxon>Bacillaceae</taxon>
        <taxon>Priestia</taxon>
    </lineage>
</organism>
<keyword evidence="1" id="KW-0472">Membrane</keyword>
<proteinExistence type="predicted"/>
<dbReference type="Proteomes" id="UP000501076">
    <property type="component" value="Plasmid pFDU301A"/>
</dbReference>
<keyword evidence="1" id="KW-0812">Transmembrane</keyword>
<dbReference type="EMBL" id="CP045273">
    <property type="protein sequence ID" value="QJX79940.1"/>
    <property type="molecule type" value="Genomic_DNA"/>
</dbReference>
<dbReference type="AlphaFoldDB" id="A0A6M6DZA5"/>
<geneLocation type="plasmid" evidence="3">
    <name>pfdu301a</name>
</geneLocation>
<gene>
    <name evidence="2" type="ORF">FDZ14_27960</name>
</gene>
<keyword evidence="2" id="KW-0614">Plasmid</keyword>
<feature type="transmembrane region" description="Helical" evidence="1">
    <location>
        <begin position="21"/>
        <end position="42"/>
    </location>
</feature>
<name>A0A6M6DZA5_PRIMG</name>
<evidence type="ECO:0000313" key="2">
    <source>
        <dbReference type="EMBL" id="QJX79940.1"/>
    </source>
</evidence>
<evidence type="ECO:0000313" key="3">
    <source>
        <dbReference type="Proteomes" id="UP000501076"/>
    </source>
</evidence>